<feature type="compositionally biased region" description="Polar residues" evidence="1">
    <location>
        <begin position="14"/>
        <end position="24"/>
    </location>
</feature>
<feature type="region of interest" description="Disordered" evidence="1">
    <location>
        <begin position="1"/>
        <end position="98"/>
    </location>
</feature>
<proteinExistence type="predicted"/>
<gene>
    <name evidence="2" type="ORF">K458DRAFT_385057</name>
</gene>
<evidence type="ECO:0000313" key="3">
    <source>
        <dbReference type="Proteomes" id="UP000799291"/>
    </source>
</evidence>
<dbReference type="OrthoDB" id="415825at2759"/>
<keyword evidence="3" id="KW-1185">Reference proteome</keyword>
<name>A0A6G1JFH8_9PLEO</name>
<feature type="compositionally biased region" description="Basic and acidic residues" evidence="1">
    <location>
        <begin position="71"/>
        <end position="98"/>
    </location>
</feature>
<dbReference type="EMBL" id="MU005573">
    <property type="protein sequence ID" value="KAF2688893.1"/>
    <property type="molecule type" value="Genomic_DNA"/>
</dbReference>
<dbReference type="Proteomes" id="UP000799291">
    <property type="component" value="Unassembled WGS sequence"/>
</dbReference>
<protein>
    <recommendedName>
        <fullName evidence="4">Transcription factor domain-containing protein</fullName>
    </recommendedName>
</protein>
<feature type="compositionally biased region" description="Basic residues" evidence="1">
    <location>
        <begin position="26"/>
        <end position="35"/>
    </location>
</feature>
<evidence type="ECO:0008006" key="4">
    <source>
        <dbReference type="Google" id="ProtNLM"/>
    </source>
</evidence>
<sequence length="655" mass="73000">MSTNVEGEDGGHVPSTSTSNPQSPARTRRRARKRNGPPQLQFLTATDPSQFKDESVKRSVRSQAMIQYRYQESEQKHKTKDAHAPRSTRKDEKAPVKQDRLTPVLLNDNARVYQSAQDAFLTQWLEEPQEPVYGTTSEAWWSANPNASNLARERSFTSTSGWGVGGLSLVPYATPPVPMQSSGYGNRVIRYEDTDAHDEELLRIIVATVKSSQRMGNGMDPFVVIPQFKCPELNAVRLVRNCNRAFSSKSTLEKWLPVMLSDPHILLSSTLMATTWLDMHAGVCGESKRTVLLKQEAISYINERLRDSRAMEDSTLAVIIHVLAGEMWSCNEKTLRIHEEGVARLIAHRGGMSQLGGYGVVAQVAAAVTSHCDLICEATPLPIFYQWEPPNFAVDEMVAVPESPLYCPRGEFVTARQDRGCSEITHELLCDMRDLTDLFIAHNAAFDTVLDVETYPHDAQHGPSLVEYEARLAEFRAKLASLPSAHVLGLPTTHDWVYESCRIAAIIYASAVIMRVPLSAAADPGRNIIMRDIASLTGSFAGEEVFAPRLTETLYEVIEHTNIGDLWNNMSGVFYWVNTVGAAAARTSVNIDFYERPTCANDAYATWVRRCLIMFATRAMILILFEHPLPLIMAEKKLLKVQELLGSGSSRRLIS</sequence>
<reference evidence="2" key="1">
    <citation type="journal article" date="2020" name="Stud. Mycol.">
        <title>101 Dothideomycetes genomes: a test case for predicting lifestyles and emergence of pathogens.</title>
        <authorList>
            <person name="Haridas S."/>
            <person name="Albert R."/>
            <person name="Binder M."/>
            <person name="Bloem J."/>
            <person name="Labutti K."/>
            <person name="Salamov A."/>
            <person name="Andreopoulos B."/>
            <person name="Baker S."/>
            <person name="Barry K."/>
            <person name="Bills G."/>
            <person name="Bluhm B."/>
            <person name="Cannon C."/>
            <person name="Castanera R."/>
            <person name="Culley D."/>
            <person name="Daum C."/>
            <person name="Ezra D."/>
            <person name="Gonzalez J."/>
            <person name="Henrissat B."/>
            <person name="Kuo A."/>
            <person name="Liang C."/>
            <person name="Lipzen A."/>
            <person name="Lutzoni F."/>
            <person name="Magnuson J."/>
            <person name="Mondo S."/>
            <person name="Nolan M."/>
            <person name="Ohm R."/>
            <person name="Pangilinan J."/>
            <person name="Park H.-J."/>
            <person name="Ramirez L."/>
            <person name="Alfaro M."/>
            <person name="Sun H."/>
            <person name="Tritt A."/>
            <person name="Yoshinaga Y."/>
            <person name="Zwiers L.-H."/>
            <person name="Turgeon B."/>
            <person name="Goodwin S."/>
            <person name="Spatafora J."/>
            <person name="Crous P."/>
            <person name="Grigoriev I."/>
        </authorList>
    </citation>
    <scope>NUCLEOTIDE SEQUENCE</scope>
    <source>
        <strain evidence="2">CBS 122367</strain>
    </source>
</reference>
<evidence type="ECO:0000313" key="2">
    <source>
        <dbReference type="EMBL" id="KAF2688893.1"/>
    </source>
</evidence>
<accession>A0A6G1JFH8</accession>
<dbReference type="AlphaFoldDB" id="A0A6G1JFH8"/>
<dbReference type="PANTHER" id="PTHR37540">
    <property type="entry name" value="TRANSCRIPTION FACTOR (ACR-2), PUTATIVE-RELATED-RELATED"/>
    <property type="match status" value="1"/>
</dbReference>
<evidence type="ECO:0000256" key="1">
    <source>
        <dbReference type="SAM" id="MobiDB-lite"/>
    </source>
</evidence>
<dbReference type="PANTHER" id="PTHR37540:SF5">
    <property type="entry name" value="TRANSCRIPTION FACTOR DOMAIN-CONTAINING PROTEIN"/>
    <property type="match status" value="1"/>
</dbReference>
<organism evidence="2 3">
    <name type="scientific">Lentithecium fluviatile CBS 122367</name>
    <dbReference type="NCBI Taxonomy" id="1168545"/>
    <lineage>
        <taxon>Eukaryota</taxon>
        <taxon>Fungi</taxon>
        <taxon>Dikarya</taxon>
        <taxon>Ascomycota</taxon>
        <taxon>Pezizomycotina</taxon>
        <taxon>Dothideomycetes</taxon>
        <taxon>Pleosporomycetidae</taxon>
        <taxon>Pleosporales</taxon>
        <taxon>Massarineae</taxon>
        <taxon>Lentitheciaceae</taxon>
        <taxon>Lentithecium</taxon>
    </lineage>
</organism>